<protein>
    <recommendedName>
        <fullName evidence="5">Secreted protein</fullName>
    </recommendedName>
</protein>
<organism evidence="3 4">
    <name type="scientific">Trichoderma asperellum (strain ATCC 204424 / CBS 433.97 / NBRC 101777)</name>
    <dbReference type="NCBI Taxonomy" id="1042311"/>
    <lineage>
        <taxon>Eukaryota</taxon>
        <taxon>Fungi</taxon>
        <taxon>Dikarya</taxon>
        <taxon>Ascomycota</taxon>
        <taxon>Pezizomycotina</taxon>
        <taxon>Sordariomycetes</taxon>
        <taxon>Hypocreomycetidae</taxon>
        <taxon>Hypocreales</taxon>
        <taxon>Hypocreaceae</taxon>
        <taxon>Trichoderma</taxon>
    </lineage>
</organism>
<evidence type="ECO:0008006" key="5">
    <source>
        <dbReference type="Google" id="ProtNLM"/>
    </source>
</evidence>
<dbReference type="EMBL" id="KZ679263">
    <property type="protein sequence ID" value="PTB40133.1"/>
    <property type="molecule type" value="Genomic_DNA"/>
</dbReference>
<gene>
    <name evidence="3" type="ORF">M441DRAFT_47998</name>
</gene>
<evidence type="ECO:0000313" key="4">
    <source>
        <dbReference type="Proteomes" id="UP000240493"/>
    </source>
</evidence>
<feature type="signal peptide" evidence="2">
    <location>
        <begin position="1"/>
        <end position="37"/>
    </location>
</feature>
<accession>A0A2T3Z5P1</accession>
<name>A0A2T3Z5P1_TRIA4</name>
<sequence length="187" mass="20562">MEKGGGLNLRPVYSLSIAHLLVLGSVRMVATLTACHADTRGIAYLLNDRGLTCGDLPLGRVLGTAVRSKQTWLEARSWAKRTNVQRQQTEQGYNKCICAYEIHLCAKLVFSRTCMWPEDRDRGQQALNMPASLAECPGHRPKTNKQANSSKSKKTRPHKSLSLFEAVSPSQLAASNPLLAIHPSLPD</sequence>
<reference evidence="3 4" key="1">
    <citation type="submission" date="2016-07" db="EMBL/GenBank/DDBJ databases">
        <title>Multiple horizontal gene transfer events from other fungi enriched the ability of initially mycotrophic Trichoderma (Ascomycota) to feed on dead plant biomass.</title>
        <authorList>
            <consortium name="DOE Joint Genome Institute"/>
            <person name="Aerts A."/>
            <person name="Atanasova L."/>
            <person name="Chenthamara K."/>
            <person name="Zhang J."/>
            <person name="Grujic M."/>
            <person name="Henrissat B."/>
            <person name="Kuo A."/>
            <person name="Salamov A."/>
            <person name="Lipzen A."/>
            <person name="Labutti K."/>
            <person name="Barry K."/>
            <person name="Miao Y."/>
            <person name="Rahimi M.J."/>
            <person name="Shen Q."/>
            <person name="Grigoriev I.V."/>
            <person name="Kubicek C.P."/>
            <person name="Druzhinina I.S."/>
        </authorList>
    </citation>
    <scope>NUCLEOTIDE SEQUENCE [LARGE SCALE GENOMIC DNA]</scope>
    <source>
        <strain evidence="3 4">CBS 433.97</strain>
    </source>
</reference>
<proteinExistence type="predicted"/>
<evidence type="ECO:0000313" key="3">
    <source>
        <dbReference type="EMBL" id="PTB40133.1"/>
    </source>
</evidence>
<evidence type="ECO:0000256" key="1">
    <source>
        <dbReference type="SAM" id="MobiDB-lite"/>
    </source>
</evidence>
<keyword evidence="2" id="KW-0732">Signal</keyword>
<feature type="region of interest" description="Disordered" evidence="1">
    <location>
        <begin position="133"/>
        <end position="162"/>
    </location>
</feature>
<dbReference type="AlphaFoldDB" id="A0A2T3Z5P1"/>
<evidence type="ECO:0000256" key="2">
    <source>
        <dbReference type="SAM" id="SignalP"/>
    </source>
</evidence>
<keyword evidence="4" id="KW-1185">Reference proteome</keyword>
<feature type="chain" id="PRO_5015747428" description="Secreted protein" evidence="2">
    <location>
        <begin position="38"/>
        <end position="187"/>
    </location>
</feature>
<dbReference type="Proteomes" id="UP000240493">
    <property type="component" value="Unassembled WGS sequence"/>
</dbReference>